<gene>
    <name evidence="2" type="ORF">BHU41_09445</name>
</gene>
<feature type="domain" description="FRG" evidence="1">
    <location>
        <begin position="24"/>
        <end position="110"/>
    </location>
</feature>
<dbReference type="InterPro" id="IPR014966">
    <property type="entry name" value="FRG-dom"/>
</dbReference>
<dbReference type="RefSeq" id="WP_100732931.1">
    <property type="nucleotide sequence ID" value="NZ_MKXG01000136.1"/>
</dbReference>
<comment type="caution">
    <text evidence="2">The sequence shown here is derived from an EMBL/GenBank/DDBJ whole genome shotgun (WGS) entry which is preliminary data.</text>
</comment>
<reference evidence="2 3" key="1">
    <citation type="submission" date="2016-10" db="EMBL/GenBank/DDBJ databases">
        <title>WGS of isloates from the oral cavity of healthy individuals.</title>
        <authorList>
            <person name="Sharma S."/>
            <person name="Pal V.K."/>
            <person name="Patil P.B."/>
            <person name="Korpole S."/>
            <person name="Grover V."/>
        </authorList>
    </citation>
    <scope>NUCLEOTIDE SEQUENCE [LARGE SCALE GENOMIC DNA]</scope>
    <source>
        <strain evidence="2 3">DISK12</strain>
    </source>
</reference>
<dbReference type="AlphaFoldDB" id="A0A2M9WMR1"/>
<protein>
    <recommendedName>
        <fullName evidence="1">FRG domain-containing protein</fullName>
    </recommendedName>
</protein>
<proteinExistence type="predicted"/>
<organism evidence="2 3">
    <name type="scientific">Lactobacillus crispatus</name>
    <dbReference type="NCBI Taxonomy" id="47770"/>
    <lineage>
        <taxon>Bacteria</taxon>
        <taxon>Bacillati</taxon>
        <taxon>Bacillota</taxon>
        <taxon>Bacilli</taxon>
        <taxon>Lactobacillales</taxon>
        <taxon>Lactobacillaceae</taxon>
        <taxon>Lactobacillus</taxon>
    </lineage>
</organism>
<dbReference type="SMART" id="SM00901">
    <property type="entry name" value="FRG"/>
    <property type="match status" value="1"/>
</dbReference>
<evidence type="ECO:0000313" key="2">
    <source>
        <dbReference type="EMBL" id="PJZ16683.1"/>
    </source>
</evidence>
<name>A0A2M9WMR1_9LACO</name>
<accession>A0A2M9WMR1</accession>
<evidence type="ECO:0000313" key="3">
    <source>
        <dbReference type="Proteomes" id="UP000231914"/>
    </source>
</evidence>
<dbReference type="Proteomes" id="UP000231914">
    <property type="component" value="Unassembled WGS sequence"/>
</dbReference>
<evidence type="ECO:0000259" key="1">
    <source>
        <dbReference type="SMART" id="SM00901"/>
    </source>
</evidence>
<dbReference type="Pfam" id="PF08867">
    <property type="entry name" value="FRG"/>
    <property type="match status" value="1"/>
</dbReference>
<dbReference type="EMBL" id="MKXG01000136">
    <property type="protein sequence ID" value="PJZ16683.1"/>
    <property type="molecule type" value="Genomic_DNA"/>
</dbReference>
<sequence>MRDDQQTTLEDYERRVAFFDPYKKQDMLFFRGQLTKYKTMNPTIARDESKLRIENQIFEKYKEDGKSDFQNLAYQQHNGKPTRILDMTTDPLVALFFAVNNNEREDSSVFVFIRESVSADSPEAKLMSFVPTVASREIPVIVDKFNQKYGFSLTNERAIEILSKDLFITPNTLKDSSNRRM</sequence>